<keyword evidence="1" id="KW-0677">Repeat</keyword>
<accession>A0AAD4SFT9</accession>
<dbReference type="InterPro" id="IPR001611">
    <property type="entry name" value="Leu-rich_rpt"/>
</dbReference>
<name>A0AAD4SFT9_9MAGN</name>
<dbReference type="Gene3D" id="3.80.10.10">
    <property type="entry name" value="Ribonuclease Inhibitor"/>
    <property type="match status" value="1"/>
</dbReference>
<proteinExistence type="predicted"/>
<dbReference type="Pfam" id="PF23598">
    <property type="entry name" value="LRR_14"/>
    <property type="match status" value="1"/>
</dbReference>
<comment type="caution">
    <text evidence="3">The sequence shown here is derived from an EMBL/GenBank/DDBJ whole genome shotgun (WGS) entry which is preliminary data.</text>
</comment>
<organism evidence="3 4">
    <name type="scientific">Papaver atlanticum</name>
    <dbReference type="NCBI Taxonomy" id="357466"/>
    <lineage>
        <taxon>Eukaryota</taxon>
        <taxon>Viridiplantae</taxon>
        <taxon>Streptophyta</taxon>
        <taxon>Embryophyta</taxon>
        <taxon>Tracheophyta</taxon>
        <taxon>Spermatophyta</taxon>
        <taxon>Magnoliopsida</taxon>
        <taxon>Ranunculales</taxon>
        <taxon>Papaveraceae</taxon>
        <taxon>Papaveroideae</taxon>
        <taxon>Papaver</taxon>
    </lineage>
</organism>
<sequence>MPEHVYSLAEYISFSGDGYIKLSTNNKRVSASSNISKYARYSSFCHVTVNQQIVEVEAFYKSMGLNTLLLFNTHLPDSICNMTHLRFLDLSKNGINQLPGKLSMLHNLQTLIIDSNVKVLEFPTGMEKATRIEQLTNLQTLRTSTVVGYYDDEVWRTGVLRELVNLQELRVTFKFGNLDGNEKETNNQEILMNIKHLRKLELFWHPMKIENADNLLASFMPHTSVKHLVLESFGCYSCEFLPSLGQLPSLKYLQLGEMNKLKYIDSRFCGDNLANERFPSLKTLELVSLSHLERWTDLLDGDMPLLQELHIVGCRMLSSLPTLKFLVSLQKLHVEYCDELQAFPDEKPPSKLNSLAILYCPLLLETCKDEKHKHWEKMLETAEEVEPLQWLVIVVFFTTF</sequence>
<evidence type="ECO:0000313" key="4">
    <source>
        <dbReference type="Proteomes" id="UP001202328"/>
    </source>
</evidence>
<evidence type="ECO:0000313" key="3">
    <source>
        <dbReference type="EMBL" id="KAI3903477.1"/>
    </source>
</evidence>
<gene>
    <name evidence="3" type="ORF">MKW98_032131</name>
</gene>
<dbReference type="InterPro" id="IPR055414">
    <property type="entry name" value="LRR_R13L4/SHOC2-like"/>
</dbReference>
<feature type="domain" description="Disease resistance R13L4/SHOC-2-like LRR" evidence="2">
    <location>
        <begin position="68"/>
        <end position="386"/>
    </location>
</feature>
<dbReference type="InterPro" id="IPR032675">
    <property type="entry name" value="LRR_dom_sf"/>
</dbReference>
<dbReference type="AlphaFoldDB" id="A0AAD4SFT9"/>
<evidence type="ECO:0000256" key="1">
    <source>
        <dbReference type="ARBA" id="ARBA00022737"/>
    </source>
</evidence>
<protein>
    <recommendedName>
        <fullName evidence="2">Disease resistance R13L4/SHOC-2-like LRR domain-containing protein</fullName>
    </recommendedName>
</protein>
<keyword evidence="4" id="KW-1185">Reference proteome</keyword>
<dbReference type="PROSITE" id="PS51450">
    <property type="entry name" value="LRR"/>
    <property type="match status" value="1"/>
</dbReference>
<dbReference type="PANTHER" id="PTHR47186:SF3">
    <property type="entry name" value="OS09G0267800 PROTEIN"/>
    <property type="match status" value="1"/>
</dbReference>
<dbReference type="EMBL" id="JAJJMB010011222">
    <property type="protein sequence ID" value="KAI3903477.1"/>
    <property type="molecule type" value="Genomic_DNA"/>
</dbReference>
<dbReference type="PANTHER" id="PTHR47186">
    <property type="entry name" value="LEUCINE-RICH REPEAT-CONTAINING PROTEIN 57"/>
    <property type="match status" value="1"/>
</dbReference>
<dbReference type="Proteomes" id="UP001202328">
    <property type="component" value="Unassembled WGS sequence"/>
</dbReference>
<evidence type="ECO:0000259" key="2">
    <source>
        <dbReference type="Pfam" id="PF23598"/>
    </source>
</evidence>
<reference evidence="3" key="1">
    <citation type="submission" date="2022-04" db="EMBL/GenBank/DDBJ databases">
        <title>A functionally conserved STORR gene fusion in Papaver species that diverged 16.8 million years ago.</title>
        <authorList>
            <person name="Catania T."/>
        </authorList>
    </citation>
    <scope>NUCLEOTIDE SEQUENCE</scope>
    <source>
        <strain evidence="3">S-188037</strain>
    </source>
</reference>
<dbReference type="SUPFAM" id="SSF52058">
    <property type="entry name" value="L domain-like"/>
    <property type="match status" value="1"/>
</dbReference>